<dbReference type="Gene3D" id="3.40.50.1000">
    <property type="entry name" value="HAD superfamily/HAD-like"/>
    <property type="match status" value="2"/>
</dbReference>
<organism evidence="1 2">
    <name type="scientific">Thermoproteus uzoniensis (strain 768-20)</name>
    <dbReference type="NCBI Taxonomy" id="999630"/>
    <lineage>
        <taxon>Archaea</taxon>
        <taxon>Thermoproteota</taxon>
        <taxon>Thermoprotei</taxon>
        <taxon>Thermoproteales</taxon>
        <taxon>Thermoproteaceae</taxon>
        <taxon>Thermoproteus</taxon>
    </lineage>
</organism>
<dbReference type="HOGENOM" id="CLU_1173412_0_0_2"/>
<protein>
    <submittedName>
        <fullName evidence="1">HAD-superfamily hydrolase, subfamily IIB</fullName>
    </submittedName>
</protein>
<proteinExistence type="predicted"/>
<dbReference type="SUPFAM" id="SSF56784">
    <property type="entry name" value="HAD-like"/>
    <property type="match status" value="1"/>
</dbReference>
<dbReference type="GO" id="GO:0016787">
    <property type="term" value="F:hydrolase activity"/>
    <property type="evidence" value="ECO:0007669"/>
    <property type="project" value="UniProtKB-KW"/>
</dbReference>
<reference key="2">
    <citation type="submission" date="2011-03" db="EMBL/GenBank/DDBJ databases">
        <title>Complete genome sequence of the thermoacidophilic crenarchaeon Thermoproteus uzoniensis 768-20.</title>
        <authorList>
            <person name="Mardanov A.V."/>
            <person name="Gumerov V.M."/>
            <person name="Beletsky A.V."/>
            <person name="Prokofeva M.I."/>
            <person name="Bonch-Osmolovskaya E.A."/>
            <person name="Ravin N.V."/>
            <person name="Skryabin K.G."/>
        </authorList>
    </citation>
    <scope>NUCLEOTIDE SEQUENCE</scope>
    <source>
        <strain>768-20</strain>
    </source>
</reference>
<dbReference type="AlphaFoldDB" id="F2L1V4"/>
<dbReference type="STRING" id="999630.TUZN_0195"/>
<reference evidence="1 2" key="1">
    <citation type="journal article" date="2011" name="J. Bacteriol.">
        <title>Complete genome sequence of the thermoacidophilic crenarchaeon Thermoproteus uzoniensis 768-20.</title>
        <authorList>
            <person name="Mardanov A.V."/>
            <person name="Gumerov V.M."/>
            <person name="Beletsky A.V."/>
            <person name="Prokofeva M.I."/>
            <person name="Bonch-Osmolovskaya E.A."/>
            <person name="Ravin N.V."/>
            <person name="Skryabin K.G."/>
        </authorList>
    </citation>
    <scope>NUCLEOTIDE SEQUENCE [LARGE SCALE GENOMIC DNA]</scope>
    <source>
        <strain evidence="1 2">768-20</strain>
    </source>
</reference>
<dbReference type="KEGG" id="tuz:TUZN_0195"/>
<name>F2L1V4_THEU7</name>
<dbReference type="InterPro" id="IPR023214">
    <property type="entry name" value="HAD_sf"/>
</dbReference>
<dbReference type="eggNOG" id="arCOG01214">
    <property type="taxonomic scope" value="Archaea"/>
</dbReference>
<dbReference type="EMBL" id="CP002590">
    <property type="protein sequence ID" value="AEA11695.1"/>
    <property type="molecule type" value="Genomic_DNA"/>
</dbReference>
<evidence type="ECO:0000313" key="2">
    <source>
        <dbReference type="Proteomes" id="UP000008138"/>
    </source>
</evidence>
<dbReference type="GeneID" id="10359744"/>
<keyword evidence="1" id="KW-0378">Hydrolase</keyword>
<accession>F2L1V4</accession>
<sequence>MSIALFADLDGTLVPPELMRRDPSLPLELEYALRELAHRIPLAVVTTKECGLAARAVPFAAAYACVNGIEVRAGGYVAVFERLRSAELDRVLRSAGSLDALVEAKRTWDGRLAGVTIDWRERGAPPRGLDRVLDEAASLGLKLVRYSRHPFVDIYGADVDKGRAVRLLKALLGVDHVVYMGDSENDLPAWAEADVRIVVRHALNRDLPVEGAIPIAYEELPRYVRQVLANLESAK</sequence>
<dbReference type="Proteomes" id="UP000008138">
    <property type="component" value="Chromosome"/>
</dbReference>
<evidence type="ECO:0000313" key="1">
    <source>
        <dbReference type="EMBL" id="AEA11695.1"/>
    </source>
</evidence>
<gene>
    <name evidence="1" type="ordered locus">TUZN_0195</name>
</gene>
<dbReference type="Pfam" id="PF08282">
    <property type="entry name" value="Hydrolase_3"/>
    <property type="match status" value="1"/>
</dbReference>
<dbReference type="InterPro" id="IPR036412">
    <property type="entry name" value="HAD-like_sf"/>
</dbReference>
<keyword evidence="2" id="KW-1185">Reference proteome</keyword>
<dbReference type="RefSeq" id="WP_013679031.1">
    <property type="nucleotide sequence ID" value="NC_015315.1"/>
</dbReference>